<dbReference type="Proteomes" id="UP000073492">
    <property type="component" value="Unassembled WGS sequence"/>
</dbReference>
<keyword evidence="2" id="KW-1185">Reference proteome</keyword>
<dbReference type="AlphaFoldDB" id="A0A139IRP9"/>
<reference evidence="1 2" key="1">
    <citation type="submission" date="2015-07" db="EMBL/GenBank/DDBJ databases">
        <title>Comparative genomics of the Sigatoka disease complex on banana suggests a link between parallel evolutionary changes in Pseudocercospora fijiensis and Pseudocercospora eumusae and increased virulence on the banana host.</title>
        <authorList>
            <person name="Chang T.-C."/>
            <person name="Salvucci A."/>
            <person name="Crous P.W."/>
            <person name="Stergiopoulos I."/>
        </authorList>
    </citation>
    <scope>NUCLEOTIDE SEQUENCE [LARGE SCALE GENOMIC DNA]</scope>
    <source>
        <strain evidence="1 2">CBS 116634</strain>
    </source>
</reference>
<comment type="caution">
    <text evidence="1">The sequence shown here is derived from an EMBL/GenBank/DDBJ whole genome shotgun (WGS) entry which is preliminary data.</text>
</comment>
<gene>
    <name evidence="1" type="ORF">AC579_5691</name>
</gene>
<evidence type="ECO:0000313" key="1">
    <source>
        <dbReference type="EMBL" id="KXT17478.1"/>
    </source>
</evidence>
<dbReference type="EMBL" id="LFZO01000020">
    <property type="protein sequence ID" value="KXT17478.1"/>
    <property type="molecule type" value="Genomic_DNA"/>
</dbReference>
<dbReference type="OrthoDB" id="3649723at2759"/>
<evidence type="ECO:0000313" key="2">
    <source>
        <dbReference type="Proteomes" id="UP000073492"/>
    </source>
</evidence>
<protein>
    <submittedName>
        <fullName evidence="1">Uncharacterized protein</fullName>
    </submittedName>
</protein>
<organism evidence="1 2">
    <name type="scientific">Pseudocercospora musae</name>
    <dbReference type="NCBI Taxonomy" id="113226"/>
    <lineage>
        <taxon>Eukaryota</taxon>
        <taxon>Fungi</taxon>
        <taxon>Dikarya</taxon>
        <taxon>Ascomycota</taxon>
        <taxon>Pezizomycotina</taxon>
        <taxon>Dothideomycetes</taxon>
        <taxon>Dothideomycetidae</taxon>
        <taxon>Mycosphaerellales</taxon>
        <taxon>Mycosphaerellaceae</taxon>
        <taxon>Pseudocercospora</taxon>
    </lineage>
</organism>
<name>A0A139IRP9_9PEZI</name>
<sequence>MLGILTMIKMNSFSSFGPGEKCKSLAHHRLYGVEFADIGRIDERPEASWRKMQITSPPLRELTKVSLLCRSSCTEYRDGMQERLSNTRGLTLGDLADFIHKSRNGDEKALLPLRRGRWRARRFCSSVWSRERQCRKGDEPSWKAISLWEVNLCLQLRSSESSRIIKRTRGILQLKQSYVSYIN</sequence>
<proteinExistence type="predicted"/>
<accession>A0A139IRP9</accession>